<dbReference type="Gene3D" id="2.40.128.20">
    <property type="match status" value="1"/>
</dbReference>
<accession>A0A7S3EUA4</accession>
<protein>
    <recommendedName>
        <fullName evidence="3">Cytosolic fatty-acid binding proteins domain-containing protein</fullName>
    </recommendedName>
</protein>
<organism evidence="2">
    <name type="scientific">Haptolina ericina</name>
    <dbReference type="NCBI Taxonomy" id="156174"/>
    <lineage>
        <taxon>Eukaryota</taxon>
        <taxon>Haptista</taxon>
        <taxon>Haptophyta</taxon>
        <taxon>Prymnesiophyceae</taxon>
        <taxon>Prymnesiales</taxon>
        <taxon>Prymnesiaceae</taxon>
        <taxon>Haptolina</taxon>
    </lineage>
</organism>
<name>A0A7S3EUA4_9EUKA</name>
<dbReference type="AlphaFoldDB" id="A0A7S3EUA4"/>
<evidence type="ECO:0000256" key="1">
    <source>
        <dbReference type="SAM" id="MobiDB-lite"/>
    </source>
</evidence>
<dbReference type="SUPFAM" id="SSF50814">
    <property type="entry name" value="Lipocalins"/>
    <property type="match status" value="1"/>
</dbReference>
<gene>
    <name evidence="2" type="ORF">HERI1096_LOCUS5707</name>
</gene>
<evidence type="ECO:0008006" key="3">
    <source>
        <dbReference type="Google" id="ProtNLM"/>
    </source>
</evidence>
<feature type="region of interest" description="Disordered" evidence="1">
    <location>
        <begin position="1"/>
        <end position="38"/>
    </location>
</feature>
<sequence length="190" mass="20567">MDTAAPGSPELAEARATGEARPASREGEAAAEEEDVSLADASGTVGIPDVFLEHLHGTWKNTTTQGIEGYLKHLGVAWAKRKIAASFKPETSWAVVDGTLQSLMPSPLGDRLERFPTNVEAFDSDLDGNEFVKTSAFTDGQLVTTAVRRNAPSKPPFITRRWITPTGQLTQVNEHEGVSMTRVFTKLRSS</sequence>
<feature type="compositionally biased region" description="Basic and acidic residues" evidence="1">
    <location>
        <begin position="12"/>
        <end position="28"/>
    </location>
</feature>
<proteinExistence type="predicted"/>
<dbReference type="CDD" id="cd00742">
    <property type="entry name" value="FABP"/>
    <property type="match status" value="1"/>
</dbReference>
<dbReference type="InterPro" id="IPR012674">
    <property type="entry name" value="Calycin"/>
</dbReference>
<evidence type="ECO:0000313" key="2">
    <source>
        <dbReference type="EMBL" id="CAE0105049.1"/>
    </source>
</evidence>
<dbReference type="EMBL" id="HBHX01010283">
    <property type="protein sequence ID" value="CAE0105049.1"/>
    <property type="molecule type" value="Transcribed_RNA"/>
</dbReference>
<reference evidence="2" key="1">
    <citation type="submission" date="2021-01" db="EMBL/GenBank/DDBJ databases">
        <authorList>
            <person name="Corre E."/>
            <person name="Pelletier E."/>
            <person name="Niang G."/>
            <person name="Scheremetjew M."/>
            <person name="Finn R."/>
            <person name="Kale V."/>
            <person name="Holt S."/>
            <person name="Cochrane G."/>
            <person name="Meng A."/>
            <person name="Brown T."/>
            <person name="Cohen L."/>
        </authorList>
    </citation>
    <scope>NUCLEOTIDE SEQUENCE</scope>
    <source>
        <strain evidence="2">CCMP281</strain>
    </source>
</reference>